<reference evidence="3" key="1">
    <citation type="journal article" date="2021" name="bioRxiv">
        <title>Whole Genome Assembly and Annotation of Northern Wild Rice, Zizania palustris L., Supports a Whole Genome Duplication in the Zizania Genus.</title>
        <authorList>
            <person name="Haas M."/>
            <person name="Kono T."/>
            <person name="Macchietto M."/>
            <person name="Millas R."/>
            <person name="McGilp L."/>
            <person name="Shao M."/>
            <person name="Duquette J."/>
            <person name="Hirsch C.N."/>
            <person name="Kimball J."/>
        </authorList>
    </citation>
    <scope>NUCLEOTIDE SEQUENCE</scope>
    <source>
        <tissue evidence="3">Fresh leaf tissue</tissue>
    </source>
</reference>
<evidence type="ECO:0000313" key="4">
    <source>
        <dbReference type="Proteomes" id="UP000729402"/>
    </source>
</evidence>
<dbReference type="Pfam" id="PF12507">
    <property type="entry name" value="HCMV_UL139"/>
    <property type="match status" value="1"/>
</dbReference>
<reference evidence="3" key="2">
    <citation type="submission" date="2021-02" db="EMBL/GenBank/DDBJ databases">
        <authorList>
            <person name="Kimball J.A."/>
            <person name="Haas M.W."/>
            <person name="Macchietto M."/>
            <person name="Kono T."/>
            <person name="Duquette J."/>
            <person name="Shao M."/>
        </authorList>
    </citation>
    <scope>NUCLEOTIDE SEQUENCE</scope>
    <source>
        <tissue evidence="3">Fresh leaf tissue</tissue>
    </source>
</reference>
<proteinExistence type="predicted"/>
<organism evidence="3 4">
    <name type="scientific">Zizania palustris</name>
    <name type="common">Northern wild rice</name>
    <dbReference type="NCBI Taxonomy" id="103762"/>
    <lineage>
        <taxon>Eukaryota</taxon>
        <taxon>Viridiplantae</taxon>
        <taxon>Streptophyta</taxon>
        <taxon>Embryophyta</taxon>
        <taxon>Tracheophyta</taxon>
        <taxon>Spermatophyta</taxon>
        <taxon>Magnoliopsida</taxon>
        <taxon>Liliopsida</taxon>
        <taxon>Poales</taxon>
        <taxon>Poaceae</taxon>
        <taxon>BOP clade</taxon>
        <taxon>Oryzoideae</taxon>
        <taxon>Oryzeae</taxon>
        <taxon>Zizaniinae</taxon>
        <taxon>Zizania</taxon>
    </lineage>
</organism>
<dbReference type="PANTHER" id="PTHR37214">
    <property type="entry name" value="CYTOMEGALOVIRUS UL139 PROTEIN"/>
    <property type="match status" value="1"/>
</dbReference>
<feature type="compositionally biased region" description="Low complexity" evidence="2">
    <location>
        <begin position="241"/>
        <end position="252"/>
    </location>
</feature>
<feature type="coiled-coil region" evidence="1">
    <location>
        <begin position="95"/>
        <end position="183"/>
    </location>
</feature>
<evidence type="ECO:0000256" key="1">
    <source>
        <dbReference type="SAM" id="Coils"/>
    </source>
</evidence>
<dbReference type="PANTHER" id="PTHR37214:SF2">
    <property type="entry name" value="CYTOMEGALOVIRUS UL139 PROTEIN"/>
    <property type="match status" value="1"/>
</dbReference>
<keyword evidence="1" id="KW-0175">Coiled coil</keyword>
<dbReference type="OrthoDB" id="783071at2759"/>
<protein>
    <submittedName>
        <fullName evidence="3">Uncharacterized protein</fullName>
    </submittedName>
</protein>
<dbReference type="AlphaFoldDB" id="A0A8J5SJ59"/>
<gene>
    <name evidence="3" type="ORF">GUJ93_ZPchr0006g40944</name>
</gene>
<feature type="region of interest" description="Disordered" evidence="2">
    <location>
        <begin position="204"/>
        <end position="254"/>
    </location>
</feature>
<evidence type="ECO:0000313" key="3">
    <source>
        <dbReference type="EMBL" id="KAG8070197.1"/>
    </source>
</evidence>
<dbReference type="EMBL" id="JAAALK010000283">
    <property type="protein sequence ID" value="KAG8070197.1"/>
    <property type="molecule type" value="Genomic_DNA"/>
</dbReference>
<dbReference type="InterPro" id="IPR021042">
    <property type="entry name" value="Herpes_UL139_cytomegalovirus"/>
</dbReference>
<comment type="caution">
    <text evidence="3">The sequence shown here is derived from an EMBL/GenBank/DDBJ whole genome shotgun (WGS) entry which is preliminary data.</text>
</comment>
<evidence type="ECO:0000256" key="2">
    <source>
        <dbReference type="SAM" id="MobiDB-lite"/>
    </source>
</evidence>
<keyword evidence="4" id="KW-1185">Reference proteome</keyword>
<sequence length="267" mass="30009">MELSAAFEERVRKMEDARNHRLSLLHAEKELQAEKSRLLDAKLAAARRLERRRLLLERHAADLASRALAARADIDVSRARRLAVARDLSSVRGEIEEAERKEEEWDRFYEAKRKEMEEFQAMAKQFEADARKEVQRLRDLVSQLKSTLQEHHGGVMYLNNAEIAAAEARKSDLTAKKAKLDESLASARQFRALLQQQLQRAFAPQNRPNGDMLPLKQPSGPALGNGGSGSESSEHSRREVAVSAADTAAEATPPLCLRLRRGRSLVA</sequence>
<dbReference type="Proteomes" id="UP000729402">
    <property type="component" value="Unassembled WGS sequence"/>
</dbReference>
<accession>A0A8J5SJ59</accession>
<name>A0A8J5SJ59_ZIZPA</name>